<dbReference type="InterPro" id="IPR045864">
    <property type="entry name" value="aa-tRNA-synth_II/BPL/LPL"/>
</dbReference>
<reference evidence="2 3" key="1">
    <citation type="submission" date="2019-02" db="EMBL/GenBank/DDBJ databases">
        <title>Deep-cultivation of Planctomycetes and their phenomic and genomic characterization uncovers novel biology.</title>
        <authorList>
            <person name="Wiegand S."/>
            <person name="Jogler M."/>
            <person name="Boedeker C."/>
            <person name="Pinto D."/>
            <person name="Vollmers J."/>
            <person name="Rivas-Marin E."/>
            <person name="Kohn T."/>
            <person name="Peeters S.H."/>
            <person name="Heuer A."/>
            <person name="Rast P."/>
            <person name="Oberbeckmann S."/>
            <person name="Bunk B."/>
            <person name="Jeske O."/>
            <person name="Meyerdierks A."/>
            <person name="Storesund J.E."/>
            <person name="Kallscheuer N."/>
            <person name="Luecker S."/>
            <person name="Lage O.M."/>
            <person name="Pohl T."/>
            <person name="Merkel B.J."/>
            <person name="Hornburger P."/>
            <person name="Mueller R.-W."/>
            <person name="Bruemmer F."/>
            <person name="Labrenz M."/>
            <person name="Spormann A.M."/>
            <person name="Op Den Camp H."/>
            <person name="Overmann J."/>
            <person name="Amann R."/>
            <person name="Jetten M.S.M."/>
            <person name="Mascher T."/>
            <person name="Medema M.H."/>
            <person name="Devos D.P."/>
            <person name="Kaster A.-K."/>
            <person name="Ovreas L."/>
            <person name="Rohde M."/>
            <person name="Galperin M.Y."/>
            <person name="Jogler C."/>
        </authorList>
    </citation>
    <scope>NUCLEOTIDE SEQUENCE [LARGE SCALE GENOMIC DNA]</scope>
    <source>
        <strain evidence="2 3">KOR42</strain>
    </source>
</reference>
<dbReference type="InterPro" id="IPR050664">
    <property type="entry name" value="Octanoyltrans_LipM/LipL"/>
</dbReference>
<dbReference type="Pfam" id="PF21948">
    <property type="entry name" value="LplA-B_cat"/>
    <property type="match status" value="1"/>
</dbReference>
<dbReference type="RefSeq" id="WP_146506796.1">
    <property type="nucleotide sequence ID" value="NZ_SIHI01000001.1"/>
</dbReference>
<keyword evidence="3" id="KW-1185">Reference proteome</keyword>
<dbReference type="SUPFAM" id="SSF55681">
    <property type="entry name" value="Class II aaRS and biotin synthetases"/>
    <property type="match status" value="1"/>
</dbReference>
<evidence type="ECO:0000259" key="1">
    <source>
        <dbReference type="PROSITE" id="PS51733"/>
    </source>
</evidence>
<keyword evidence="2" id="KW-0012">Acyltransferase</keyword>
<dbReference type="EC" id="2.3.1.181" evidence="2"/>
<keyword evidence="2" id="KW-0808">Transferase</keyword>
<organism evidence="2 3">
    <name type="scientific">Thalassoglobus neptunius</name>
    <dbReference type="NCBI Taxonomy" id="1938619"/>
    <lineage>
        <taxon>Bacteria</taxon>
        <taxon>Pseudomonadati</taxon>
        <taxon>Planctomycetota</taxon>
        <taxon>Planctomycetia</taxon>
        <taxon>Planctomycetales</taxon>
        <taxon>Planctomycetaceae</taxon>
        <taxon>Thalassoglobus</taxon>
    </lineage>
</organism>
<proteinExistence type="predicted"/>
<evidence type="ECO:0000313" key="2">
    <source>
        <dbReference type="EMBL" id="TWT56889.1"/>
    </source>
</evidence>
<name>A0A5C5X2R4_9PLAN</name>
<dbReference type="Gene3D" id="3.30.930.10">
    <property type="entry name" value="Bira Bifunctional Protein, Domain 2"/>
    <property type="match status" value="1"/>
</dbReference>
<gene>
    <name evidence="2" type="primary">lipM</name>
    <name evidence="2" type="ORF">KOR42_02440</name>
</gene>
<evidence type="ECO:0000313" key="3">
    <source>
        <dbReference type="Proteomes" id="UP000317243"/>
    </source>
</evidence>
<dbReference type="PANTHER" id="PTHR43679">
    <property type="entry name" value="OCTANOYLTRANSFERASE LIPM-RELATED"/>
    <property type="match status" value="1"/>
</dbReference>
<dbReference type="InterPro" id="IPR004143">
    <property type="entry name" value="BPL_LPL_catalytic"/>
</dbReference>
<dbReference type="AlphaFoldDB" id="A0A5C5X2R4"/>
<accession>A0A5C5X2R4</accession>
<dbReference type="GO" id="GO:0033819">
    <property type="term" value="F:lipoyl(octanoyl) transferase activity"/>
    <property type="evidence" value="ECO:0007669"/>
    <property type="project" value="UniProtKB-EC"/>
</dbReference>
<dbReference type="Proteomes" id="UP000317243">
    <property type="component" value="Unassembled WGS sequence"/>
</dbReference>
<dbReference type="OrthoDB" id="9774653at2"/>
<dbReference type="PROSITE" id="PS51733">
    <property type="entry name" value="BPL_LPL_CATALYTIC"/>
    <property type="match status" value="1"/>
</dbReference>
<comment type="caution">
    <text evidence="2">The sequence shown here is derived from an EMBL/GenBank/DDBJ whole genome shotgun (WGS) entry which is preliminary data.</text>
</comment>
<dbReference type="EMBL" id="SIHI01000001">
    <property type="protein sequence ID" value="TWT56889.1"/>
    <property type="molecule type" value="Genomic_DNA"/>
</dbReference>
<feature type="domain" description="BPL/LPL catalytic" evidence="1">
    <location>
        <begin position="33"/>
        <end position="217"/>
    </location>
</feature>
<sequence>MLPMTPCRLIRDAAQSGKQNMAVDAEMLRVAVEEDRATVRTYFWSEPTVSLGHFQAREPVSLPNQFRDLPVVRRLSGGGAILHHHELTYSIALPKSHSLREHPTQLYEVAHEVIIHLLADAGIEARMRGDDAFEDESFLCFLRGDARDIVIGTNKIVGSAQRRRQGAILQHGSLLLSRSNFAPELPGVTELTGIELPVDRFADRFLGILCERLRLSPEDH</sequence>
<dbReference type="PANTHER" id="PTHR43679:SF2">
    <property type="entry name" value="OCTANOYL-[GCVH]:PROTEIN N-OCTANOYLTRANSFERASE"/>
    <property type="match status" value="1"/>
</dbReference>
<protein>
    <submittedName>
        <fullName evidence="2">Octanoyltransferase LipM</fullName>
        <ecNumber evidence="2">2.3.1.181</ecNumber>
    </submittedName>
</protein>